<dbReference type="EMBL" id="WJHE01000154">
    <property type="protein sequence ID" value="MST31845.1"/>
    <property type="molecule type" value="Genomic_DNA"/>
</dbReference>
<dbReference type="PANTHER" id="PTHR14226:SF57">
    <property type="entry name" value="BLR7027 PROTEIN"/>
    <property type="match status" value="1"/>
</dbReference>
<dbReference type="InterPro" id="IPR002641">
    <property type="entry name" value="PNPLA_dom"/>
</dbReference>
<dbReference type="PROSITE" id="PS51635">
    <property type="entry name" value="PNPLA"/>
    <property type="match status" value="1"/>
</dbReference>
<keyword evidence="2 4" id="KW-0442">Lipid degradation</keyword>
<evidence type="ECO:0000256" key="4">
    <source>
        <dbReference type="PROSITE-ProRule" id="PRU01161"/>
    </source>
</evidence>
<dbReference type="Proteomes" id="UP000437736">
    <property type="component" value="Unassembled WGS sequence"/>
</dbReference>
<dbReference type="Pfam" id="PF01734">
    <property type="entry name" value="Patatin"/>
    <property type="match status" value="1"/>
</dbReference>
<proteinExistence type="predicted"/>
<dbReference type="InterPro" id="IPR016035">
    <property type="entry name" value="Acyl_Trfase/lysoPLipase"/>
</dbReference>
<evidence type="ECO:0000256" key="1">
    <source>
        <dbReference type="ARBA" id="ARBA00022801"/>
    </source>
</evidence>
<feature type="short sequence motif" description="GXSXG" evidence="4">
    <location>
        <begin position="40"/>
        <end position="44"/>
    </location>
</feature>
<feature type="active site" description="Nucleophile" evidence="4">
    <location>
        <position position="42"/>
    </location>
</feature>
<keyword evidence="3 4" id="KW-0443">Lipid metabolism</keyword>
<sequence>MSRALVLGGGGPVGVGWESGLLVGLSEAGVELGKADLVVGTSAGSIVGAEAVLGWDLEASLALLDTPWPQGAPAEGPGGIELLLAELTQAASGATSADELRRNLGRIAHAAAPFGEAAYLELFDGIAGQPWPAHYQCTAVDTETGEPRVWDATAEVPLHLAIASSCSVPGIFPPVTIDGRHYMDGGMKTALNADFAAGHDAVVAISCFALELPPGLADPLMDMLNAATEAELQAVRSAGSRLEVVVPGADFLDLSGWGLNLMDPSLTRQAFTVGKRQAAAEAERLATVWGS</sequence>
<keyword evidence="7" id="KW-1185">Reference proteome</keyword>
<feature type="active site" description="Proton acceptor" evidence="4">
    <location>
        <position position="184"/>
    </location>
</feature>
<evidence type="ECO:0000313" key="7">
    <source>
        <dbReference type="Proteomes" id="UP000437736"/>
    </source>
</evidence>
<accession>A0ABW9QPV5</accession>
<dbReference type="InterPro" id="IPR050301">
    <property type="entry name" value="NTE"/>
</dbReference>
<evidence type="ECO:0000256" key="2">
    <source>
        <dbReference type="ARBA" id="ARBA00022963"/>
    </source>
</evidence>
<feature type="short sequence motif" description="DGA/G" evidence="4">
    <location>
        <begin position="184"/>
        <end position="186"/>
    </location>
</feature>
<evidence type="ECO:0000256" key="3">
    <source>
        <dbReference type="ARBA" id="ARBA00023098"/>
    </source>
</evidence>
<gene>
    <name evidence="6" type="ORF">GHK86_03770</name>
</gene>
<protein>
    <submittedName>
        <fullName evidence="6">Patatin-like phospholipase family protein</fullName>
    </submittedName>
</protein>
<dbReference type="Gene3D" id="3.40.1090.10">
    <property type="entry name" value="Cytosolic phospholipase A2 catalytic domain"/>
    <property type="match status" value="2"/>
</dbReference>
<evidence type="ECO:0000259" key="5">
    <source>
        <dbReference type="PROSITE" id="PS51635"/>
    </source>
</evidence>
<feature type="short sequence motif" description="GXGXXG" evidence="4">
    <location>
        <begin position="9"/>
        <end position="14"/>
    </location>
</feature>
<dbReference type="PANTHER" id="PTHR14226">
    <property type="entry name" value="NEUROPATHY TARGET ESTERASE/SWISS CHEESE D.MELANOGASTER"/>
    <property type="match status" value="1"/>
</dbReference>
<feature type="domain" description="PNPLA" evidence="5">
    <location>
        <begin position="5"/>
        <end position="197"/>
    </location>
</feature>
<keyword evidence="1 4" id="KW-0378">Hydrolase</keyword>
<name>A0ABW9QPV5_9ACTN</name>
<reference evidence="6 7" key="1">
    <citation type="submission" date="2019-11" db="EMBL/GenBank/DDBJ databases">
        <title>Acidiferrimicrobium australis gen. nov., sp. nov., an acidophilic and obligately heterotrophic, member of the Actinobacteria that catalyses dissimilatory oxido- reduction of iron isolated from metal-rich acidic water in Chile.</title>
        <authorList>
            <person name="Gonzalez D."/>
            <person name="Huber K."/>
            <person name="Hedrich S."/>
            <person name="Rojas-Villalobos C."/>
            <person name="Quatrini R."/>
            <person name="Dinamarca M.A."/>
            <person name="Schwarz A."/>
            <person name="Canales C."/>
            <person name="Nancucheo I."/>
        </authorList>
    </citation>
    <scope>NUCLEOTIDE SEQUENCE [LARGE SCALE GENOMIC DNA]</scope>
    <source>
        <strain evidence="6 7">USS-CCA1</strain>
    </source>
</reference>
<organism evidence="6 7">
    <name type="scientific">Acidiferrimicrobium australe</name>
    <dbReference type="NCBI Taxonomy" id="2664430"/>
    <lineage>
        <taxon>Bacteria</taxon>
        <taxon>Bacillati</taxon>
        <taxon>Actinomycetota</taxon>
        <taxon>Acidimicrobiia</taxon>
        <taxon>Acidimicrobiales</taxon>
        <taxon>Acidimicrobiaceae</taxon>
        <taxon>Acidiferrimicrobium</taxon>
    </lineage>
</organism>
<evidence type="ECO:0000313" key="6">
    <source>
        <dbReference type="EMBL" id="MST31845.1"/>
    </source>
</evidence>
<dbReference type="SUPFAM" id="SSF52151">
    <property type="entry name" value="FabD/lysophospholipase-like"/>
    <property type="match status" value="1"/>
</dbReference>
<comment type="caution">
    <text evidence="6">The sequence shown here is derived from an EMBL/GenBank/DDBJ whole genome shotgun (WGS) entry which is preliminary data.</text>
</comment>